<feature type="region of interest" description="Disordered" evidence="1">
    <location>
        <begin position="175"/>
        <end position="194"/>
    </location>
</feature>
<evidence type="ECO:0000256" key="1">
    <source>
        <dbReference type="SAM" id="MobiDB-lite"/>
    </source>
</evidence>
<accession>A0A3R9MQR0</accession>
<evidence type="ECO:0000313" key="3">
    <source>
        <dbReference type="Proteomes" id="UP000273500"/>
    </source>
</evidence>
<protein>
    <submittedName>
        <fullName evidence="2">PorT family protein</fullName>
    </submittedName>
</protein>
<proteinExistence type="predicted"/>
<name>A0A3R9MQR0_9BACT</name>
<feature type="region of interest" description="Disordered" evidence="1">
    <location>
        <begin position="278"/>
        <end position="298"/>
    </location>
</feature>
<keyword evidence="3" id="KW-1185">Reference proteome</keyword>
<evidence type="ECO:0000313" key="2">
    <source>
        <dbReference type="EMBL" id="RSK51323.1"/>
    </source>
</evidence>
<dbReference type="AlphaFoldDB" id="A0A3R9MQR0"/>
<reference evidence="2 3" key="1">
    <citation type="submission" date="2018-12" db="EMBL/GenBank/DDBJ databases">
        <authorList>
            <person name="Feng G."/>
            <person name="Zhu H."/>
        </authorList>
    </citation>
    <scope>NUCLEOTIDE SEQUENCE [LARGE SCALE GENOMIC DNA]</scope>
    <source>
        <strain evidence="2 3">KCTC 12533</strain>
    </source>
</reference>
<dbReference type="OrthoDB" id="1523584at2"/>
<dbReference type="Proteomes" id="UP000273500">
    <property type="component" value="Unassembled WGS sequence"/>
</dbReference>
<dbReference type="RefSeq" id="WP_148103371.1">
    <property type="nucleotide sequence ID" value="NZ_RWIT01000001.1"/>
</dbReference>
<organism evidence="2 3">
    <name type="scientific">Hymenobacter rigui</name>
    <dbReference type="NCBI Taxonomy" id="334424"/>
    <lineage>
        <taxon>Bacteria</taxon>
        <taxon>Pseudomonadati</taxon>
        <taxon>Bacteroidota</taxon>
        <taxon>Cytophagia</taxon>
        <taxon>Cytophagales</taxon>
        <taxon>Hymenobacteraceae</taxon>
        <taxon>Hymenobacter</taxon>
    </lineage>
</organism>
<dbReference type="InterPro" id="IPR011250">
    <property type="entry name" value="OMP/PagP_B-barrel"/>
</dbReference>
<sequence length="502" mass="53115">MPTPDMSDEELDRLFQRGAEAYPDEVSLSGWLQLEDQLNAADQQRLVQQQVRRQVARWFAAELVLVALLALLWNQKSGWQLRQPTSNTPDATAAQTLRPAAAQQLNRRVQQQPEAAATARNTPPDQIAPVAALAAAASATGVTGSPAASEASVGSFHKSRRVFVLPNVAGQLVASSGRSRSSFRADEPGKQHTASAIGTAGTATALAVSATNPPSIMTKASVEQSVSLSSAANPAVPNAGVGNTPAITAAPGSILAPEAITATDAAAGTAAVLPADSAATAPRVAPTDSTTQKPSQPKPAYRLLVGLIGGPEATAVLPGPTPRVGGTMGVALEYRLTPRIRVRTGLTRSIKRYAAKGADYNPPPTYWTHRIPVDQIDANCRILEIPLDVRYDVAVRPGHTFYASAGLTSLLMRHERYRYLYELNGNYIDRTWSIDRSGNAAFSLLQLSVGMERAVGSRWLVQAEPFVKVPLGGVGFGQVKLSSSGILLGIKYGLFRPRTAAP</sequence>
<dbReference type="EMBL" id="RWIT01000001">
    <property type="protein sequence ID" value="RSK51323.1"/>
    <property type="molecule type" value="Genomic_DNA"/>
</dbReference>
<comment type="caution">
    <text evidence="2">The sequence shown here is derived from an EMBL/GenBank/DDBJ whole genome shotgun (WGS) entry which is preliminary data.</text>
</comment>
<feature type="region of interest" description="Disordered" evidence="1">
    <location>
        <begin position="105"/>
        <end position="124"/>
    </location>
</feature>
<feature type="compositionally biased region" description="Polar residues" evidence="1">
    <location>
        <begin position="106"/>
        <end position="124"/>
    </location>
</feature>
<dbReference type="SUPFAM" id="SSF56925">
    <property type="entry name" value="OMPA-like"/>
    <property type="match status" value="1"/>
</dbReference>
<gene>
    <name evidence="2" type="ORF">EI291_03155</name>
</gene>